<dbReference type="Proteomes" id="UP000324748">
    <property type="component" value="Unassembled WGS sequence"/>
</dbReference>
<keyword evidence="3" id="KW-1185">Reference proteome</keyword>
<feature type="signal peptide" evidence="1">
    <location>
        <begin position="1"/>
        <end position="21"/>
    </location>
</feature>
<sequence>MKCFTISLVMFGNVLLSASSAIKISKIEKPEPQVKNIPILEPDKDDDTRCPQCGQSTVPDGAYDQKDCKCDGDVGNMCCSVTSV</sequence>
<evidence type="ECO:0000313" key="3">
    <source>
        <dbReference type="Proteomes" id="UP000324748"/>
    </source>
</evidence>
<proteinExistence type="predicted"/>
<evidence type="ECO:0000256" key="1">
    <source>
        <dbReference type="SAM" id="SignalP"/>
    </source>
</evidence>
<protein>
    <submittedName>
        <fullName evidence="2">Uncharacterized protein</fullName>
    </submittedName>
</protein>
<accession>A0A5B0LPH8</accession>
<comment type="caution">
    <text evidence="2">The sequence shown here is derived from an EMBL/GenBank/DDBJ whole genome shotgun (WGS) entry which is preliminary data.</text>
</comment>
<dbReference type="EMBL" id="VSWC01000196">
    <property type="protein sequence ID" value="KAA1066432.1"/>
    <property type="molecule type" value="Genomic_DNA"/>
</dbReference>
<evidence type="ECO:0000313" key="2">
    <source>
        <dbReference type="EMBL" id="KAA1066432.1"/>
    </source>
</evidence>
<keyword evidence="1" id="KW-0732">Signal</keyword>
<feature type="chain" id="PRO_5022820396" evidence="1">
    <location>
        <begin position="22"/>
        <end position="84"/>
    </location>
</feature>
<gene>
    <name evidence="2" type="ORF">PGT21_030366</name>
</gene>
<reference evidence="2 3" key="1">
    <citation type="submission" date="2019-05" db="EMBL/GenBank/DDBJ databases">
        <title>Emergence of the Ug99 lineage of the wheat stem rust pathogen through somatic hybridization.</title>
        <authorList>
            <person name="Li F."/>
            <person name="Upadhyaya N.M."/>
            <person name="Sperschneider J."/>
            <person name="Matny O."/>
            <person name="Nguyen-Phuc H."/>
            <person name="Mago R."/>
            <person name="Raley C."/>
            <person name="Miller M.E."/>
            <person name="Silverstein K.A.T."/>
            <person name="Henningsen E."/>
            <person name="Hirsch C.D."/>
            <person name="Visser B."/>
            <person name="Pretorius Z.A."/>
            <person name="Steffenson B.J."/>
            <person name="Schwessinger B."/>
            <person name="Dodds P.N."/>
            <person name="Figueroa M."/>
        </authorList>
    </citation>
    <scope>NUCLEOTIDE SEQUENCE [LARGE SCALE GENOMIC DNA]</scope>
    <source>
        <strain evidence="2">21-0</strain>
    </source>
</reference>
<name>A0A5B0LPH8_PUCGR</name>
<organism evidence="2 3">
    <name type="scientific">Puccinia graminis f. sp. tritici</name>
    <dbReference type="NCBI Taxonomy" id="56615"/>
    <lineage>
        <taxon>Eukaryota</taxon>
        <taxon>Fungi</taxon>
        <taxon>Dikarya</taxon>
        <taxon>Basidiomycota</taxon>
        <taxon>Pucciniomycotina</taxon>
        <taxon>Pucciniomycetes</taxon>
        <taxon>Pucciniales</taxon>
        <taxon>Pucciniaceae</taxon>
        <taxon>Puccinia</taxon>
    </lineage>
</organism>
<dbReference type="AlphaFoldDB" id="A0A5B0LPH8"/>